<organism evidence="1 2">
    <name type="scientific">Paracoccus sanguinis</name>
    <dbReference type="NCBI Taxonomy" id="1545044"/>
    <lineage>
        <taxon>Bacteria</taxon>
        <taxon>Pseudomonadati</taxon>
        <taxon>Pseudomonadota</taxon>
        <taxon>Alphaproteobacteria</taxon>
        <taxon>Rhodobacterales</taxon>
        <taxon>Paracoccaceae</taxon>
        <taxon>Paracoccus</taxon>
    </lineage>
</organism>
<reference evidence="2" key="1">
    <citation type="submission" date="2016-10" db="EMBL/GenBank/DDBJ databases">
        <authorList>
            <person name="Varghese N."/>
            <person name="Submissions S."/>
        </authorList>
    </citation>
    <scope>NUCLEOTIDE SEQUENCE [LARGE SCALE GENOMIC DNA]</scope>
    <source>
        <strain evidence="2">DSM 29303</strain>
    </source>
</reference>
<proteinExistence type="predicted"/>
<evidence type="ECO:0000313" key="2">
    <source>
        <dbReference type="Proteomes" id="UP000182944"/>
    </source>
</evidence>
<dbReference type="STRING" id="1545044.SAMN05444276_101667"/>
<keyword evidence="2" id="KW-1185">Reference proteome</keyword>
<protein>
    <submittedName>
        <fullName evidence="1">Uncharacterized protein</fullName>
    </submittedName>
</protein>
<sequence length="65" mass="6720">MTPDTRPSAPAEARAALAEAKLARVVGGIQALIDVLETVEAVAGLSLDDECTMGDLREIVAEARA</sequence>
<accession>A0A1H2SLX9</accession>
<dbReference type="Proteomes" id="UP000182944">
    <property type="component" value="Unassembled WGS sequence"/>
</dbReference>
<gene>
    <name evidence="1" type="ORF">SAMN05444276_101667</name>
</gene>
<dbReference type="EMBL" id="FNNA01000001">
    <property type="protein sequence ID" value="SDW32465.1"/>
    <property type="molecule type" value="Genomic_DNA"/>
</dbReference>
<evidence type="ECO:0000313" key="1">
    <source>
        <dbReference type="EMBL" id="SDW32465.1"/>
    </source>
</evidence>
<dbReference type="RefSeq" id="WP_036730679.1">
    <property type="nucleotide sequence ID" value="NZ_FNNA01000001.1"/>
</dbReference>
<dbReference type="AlphaFoldDB" id="A0A1H2SLX9"/>
<name>A0A1H2SLX9_9RHOB</name>